<dbReference type="InterPro" id="IPR001841">
    <property type="entry name" value="Znf_RING"/>
</dbReference>
<feature type="compositionally biased region" description="Basic and acidic residues" evidence="2">
    <location>
        <begin position="121"/>
        <end position="147"/>
    </location>
</feature>
<evidence type="ECO:0000256" key="2">
    <source>
        <dbReference type="SAM" id="MobiDB-lite"/>
    </source>
</evidence>
<evidence type="ECO:0000259" key="3">
    <source>
        <dbReference type="PROSITE" id="PS50089"/>
    </source>
</evidence>
<organism evidence="4 5">
    <name type="scientific">Malassezia equina</name>
    <dbReference type="NCBI Taxonomy" id="1381935"/>
    <lineage>
        <taxon>Eukaryota</taxon>
        <taxon>Fungi</taxon>
        <taxon>Dikarya</taxon>
        <taxon>Basidiomycota</taxon>
        <taxon>Ustilaginomycotina</taxon>
        <taxon>Malasseziomycetes</taxon>
        <taxon>Malasseziales</taxon>
        <taxon>Malasseziaceae</taxon>
        <taxon>Malassezia</taxon>
    </lineage>
</organism>
<feature type="region of interest" description="Disordered" evidence="2">
    <location>
        <begin position="35"/>
        <end position="107"/>
    </location>
</feature>
<gene>
    <name evidence="4" type="ORF">MEQU1_001915</name>
</gene>
<feature type="compositionally biased region" description="Low complexity" evidence="2">
    <location>
        <begin position="298"/>
        <end position="311"/>
    </location>
</feature>
<feature type="compositionally biased region" description="Basic and acidic residues" evidence="2">
    <location>
        <begin position="255"/>
        <end position="272"/>
    </location>
</feature>
<feature type="region of interest" description="Disordered" evidence="2">
    <location>
        <begin position="1"/>
        <end position="21"/>
    </location>
</feature>
<name>A0AAF0IZ95_9BASI</name>
<dbReference type="Proteomes" id="UP001214415">
    <property type="component" value="Chromosome 3"/>
</dbReference>
<feature type="region of interest" description="Disordered" evidence="2">
    <location>
        <begin position="237"/>
        <end position="330"/>
    </location>
</feature>
<accession>A0AAF0IZ95</accession>
<feature type="compositionally biased region" description="Low complexity" evidence="2">
    <location>
        <begin position="58"/>
        <end position="68"/>
    </location>
</feature>
<keyword evidence="1" id="KW-0863">Zinc-finger</keyword>
<dbReference type="SUPFAM" id="SSF57850">
    <property type="entry name" value="RING/U-box"/>
    <property type="match status" value="1"/>
</dbReference>
<evidence type="ECO:0000313" key="4">
    <source>
        <dbReference type="EMBL" id="WFD23227.1"/>
    </source>
</evidence>
<dbReference type="GO" id="GO:0008270">
    <property type="term" value="F:zinc ion binding"/>
    <property type="evidence" value="ECO:0007669"/>
    <property type="project" value="UniProtKB-KW"/>
</dbReference>
<evidence type="ECO:0000256" key="1">
    <source>
        <dbReference type="PROSITE-ProRule" id="PRU00175"/>
    </source>
</evidence>
<dbReference type="PROSITE" id="PS50089">
    <property type="entry name" value="ZF_RING_2"/>
    <property type="match status" value="1"/>
</dbReference>
<evidence type="ECO:0000313" key="5">
    <source>
        <dbReference type="Proteomes" id="UP001214415"/>
    </source>
</evidence>
<dbReference type="Pfam" id="PF13639">
    <property type="entry name" value="zf-RING_2"/>
    <property type="match status" value="1"/>
</dbReference>
<dbReference type="AlphaFoldDB" id="A0AAF0IZ95"/>
<feature type="compositionally biased region" description="Polar residues" evidence="2">
    <location>
        <begin position="273"/>
        <end position="290"/>
    </location>
</feature>
<keyword evidence="5" id="KW-1185">Reference proteome</keyword>
<feature type="domain" description="RING-type" evidence="3">
    <location>
        <begin position="604"/>
        <end position="654"/>
    </location>
</feature>
<reference evidence="4" key="1">
    <citation type="submission" date="2023-03" db="EMBL/GenBank/DDBJ databases">
        <title>Mating type loci evolution in Malassezia.</title>
        <authorList>
            <person name="Coelho M.A."/>
        </authorList>
    </citation>
    <scope>NUCLEOTIDE SEQUENCE</scope>
    <source>
        <strain evidence="4">CBS 12830</strain>
    </source>
</reference>
<feature type="region of interest" description="Disordered" evidence="2">
    <location>
        <begin position="369"/>
        <end position="467"/>
    </location>
</feature>
<proteinExistence type="predicted"/>
<keyword evidence="1" id="KW-0862">Zinc</keyword>
<feature type="region of interest" description="Disordered" evidence="2">
    <location>
        <begin position="121"/>
        <end position="214"/>
    </location>
</feature>
<protein>
    <recommendedName>
        <fullName evidence="3">RING-type domain-containing protein</fullName>
    </recommendedName>
</protein>
<feature type="compositionally biased region" description="Basic and acidic residues" evidence="2">
    <location>
        <begin position="192"/>
        <end position="208"/>
    </location>
</feature>
<keyword evidence="1" id="KW-0479">Metal-binding</keyword>
<dbReference type="InterPro" id="IPR013083">
    <property type="entry name" value="Znf_RING/FYVE/PHD"/>
</dbReference>
<dbReference type="EMBL" id="CP119902">
    <property type="protein sequence ID" value="WFD23227.1"/>
    <property type="molecule type" value="Genomic_DNA"/>
</dbReference>
<feature type="compositionally biased region" description="Polar residues" evidence="2">
    <location>
        <begin position="161"/>
        <end position="172"/>
    </location>
</feature>
<dbReference type="Gene3D" id="3.30.40.10">
    <property type="entry name" value="Zinc/RING finger domain, C3HC4 (zinc finger)"/>
    <property type="match status" value="1"/>
</dbReference>
<feature type="region of interest" description="Disordered" evidence="2">
    <location>
        <begin position="506"/>
        <end position="526"/>
    </location>
</feature>
<sequence>MAVQGVASAPAVGQSVTAHEWDRRVNVWDDIEFLQNLDRTDPPPPFSAREPENETIQPPASASEAPQEPSSPPPAFESDEERAPAGTDNHRADSDSLLDESQDIVDPVVLRERDAWERDRLLGYSLEERVQRMERRKQANESNEAHLAHLRRRWQTVPRDPSSTLETVTAPASQFGGGESSQAAFTDDSSSEEERPRPDDQDSDHEWESENNALEALYQYEADMRRTLSKDRLHAHRNTRPVPLSLQPGTLAQSPERDVRDRVPGSFPREEPTSASSTLSIVSPTSPSSGRSDDALPRHNTSTRNSSTPRSLVPESATDRPLPPPPPSRVSLIRAAYDQLHQLRLDQRVFHQFDSDIAGLEEYLSRYEPLQDGSEPSDTTLSHFGGAFTNPRSSGAPRPIQAHLPAITDATRHFPPSEAGPTSTAPPLPPRNDSSEEPVSINRSSTHEHGPVQVSTDEARPQADATRSLAAEQMAMPLIPAPALPTSWAGELIRSHVPVAEAQFAPSEEPTDTMLASGPTNTSPSEEITDLDFAVAHLDDPEMRYEWASLISDYLGPAREQTHLSLQELQHISVGRVELVSRRVTSAGRVRVRMSVAGIRVERCSVCLEQFRDGQQACILPCLHMYVYNVSHTSFHDRCTIDFLRHSRLCPICRKDVTQE</sequence>